<proteinExistence type="predicted"/>
<evidence type="ECO:0000313" key="2">
    <source>
        <dbReference type="Proteomes" id="UP000663879"/>
    </source>
</evidence>
<evidence type="ECO:0000313" key="1">
    <source>
        <dbReference type="EMBL" id="CAF1117487.1"/>
    </source>
</evidence>
<accession>A0A814QCQ8</accession>
<sequence>MNGSSSSVSSFCSKELNNFDSNQRFYAPEEFVNFSDLYHNLIPYPNFDDWFNRKCKVVWDDLEKKLVLRDIIYTFTENGEDIEKDTNFSEITDSETQASESTEQIISKLVKTNFYAFLN</sequence>
<comment type="caution">
    <text evidence="1">The sequence shown here is derived from an EMBL/GenBank/DDBJ whole genome shotgun (WGS) entry which is preliminary data.</text>
</comment>
<reference evidence="1" key="1">
    <citation type="submission" date="2021-02" db="EMBL/GenBank/DDBJ databases">
        <authorList>
            <person name="Nowell W R."/>
        </authorList>
    </citation>
    <scope>NUCLEOTIDE SEQUENCE</scope>
    <source>
        <strain evidence="1">Ploen Becks lab</strain>
    </source>
</reference>
<dbReference type="OrthoDB" id="343783at2759"/>
<dbReference type="EMBL" id="CAJNOC010008585">
    <property type="protein sequence ID" value="CAF1117487.1"/>
    <property type="molecule type" value="Genomic_DNA"/>
</dbReference>
<name>A0A814QCQ8_9BILA</name>
<dbReference type="Proteomes" id="UP000663879">
    <property type="component" value="Unassembled WGS sequence"/>
</dbReference>
<gene>
    <name evidence="1" type="ORF">OXX778_LOCUS21899</name>
</gene>
<dbReference type="AlphaFoldDB" id="A0A814QCQ8"/>
<organism evidence="1 2">
    <name type="scientific">Brachionus calyciflorus</name>
    <dbReference type="NCBI Taxonomy" id="104777"/>
    <lineage>
        <taxon>Eukaryota</taxon>
        <taxon>Metazoa</taxon>
        <taxon>Spiralia</taxon>
        <taxon>Gnathifera</taxon>
        <taxon>Rotifera</taxon>
        <taxon>Eurotatoria</taxon>
        <taxon>Monogononta</taxon>
        <taxon>Pseudotrocha</taxon>
        <taxon>Ploima</taxon>
        <taxon>Brachionidae</taxon>
        <taxon>Brachionus</taxon>
    </lineage>
</organism>
<keyword evidence="2" id="KW-1185">Reference proteome</keyword>
<protein>
    <submittedName>
        <fullName evidence="1">Uncharacterized protein</fullName>
    </submittedName>
</protein>